<name>A0AAE0KUX2_9CHLO</name>
<reference evidence="1 2" key="1">
    <citation type="journal article" date="2015" name="Genome Biol. Evol.">
        <title>Comparative Genomics of a Bacterivorous Green Alga Reveals Evolutionary Causalities and Consequences of Phago-Mixotrophic Mode of Nutrition.</title>
        <authorList>
            <person name="Burns J.A."/>
            <person name="Paasch A."/>
            <person name="Narechania A."/>
            <person name="Kim E."/>
        </authorList>
    </citation>
    <scope>NUCLEOTIDE SEQUENCE [LARGE SCALE GENOMIC DNA]</scope>
    <source>
        <strain evidence="1 2">PLY_AMNH</strain>
    </source>
</reference>
<accession>A0AAE0KUX2</accession>
<sequence>MATWPTRVWRDGAEGGDPGCRLSPGRCTASASWPIFFTPAPLEQLDAPISFEGSRWTGFSGIDSARGRSSHGDAQETCAQAVQSQRLSGGPDEGRQVIALAVHPGIAPTGLQRYMGPAGNVLNAASQSAGFSAARAASRVLFAALSLDFNDAQGAYIVDNKTVLGSKCSRDEALQRALWELSLENTSGIATLDENCDHGTVV</sequence>
<protein>
    <submittedName>
        <fullName evidence="1">Uncharacterized protein</fullName>
    </submittedName>
</protein>
<evidence type="ECO:0000313" key="1">
    <source>
        <dbReference type="EMBL" id="KAK3261409.1"/>
    </source>
</evidence>
<dbReference type="Gene3D" id="3.40.50.720">
    <property type="entry name" value="NAD(P)-binding Rossmann-like Domain"/>
    <property type="match status" value="1"/>
</dbReference>
<evidence type="ECO:0000313" key="2">
    <source>
        <dbReference type="Proteomes" id="UP001190700"/>
    </source>
</evidence>
<dbReference type="EMBL" id="LGRX02016920">
    <property type="protein sequence ID" value="KAK3261409.1"/>
    <property type="molecule type" value="Genomic_DNA"/>
</dbReference>
<organism evidence="1 2">
    <name type="scientific">Cymbomonas tetramitiformis</name>
    <dbReference type="NCBI Taxonomy" id="36881"/>
    <lineage>
        <taxon>Eukaryota</taxon>
        <taxon>Viridiplantae</taxon>
        <taxon>Chlorophyta</taxon>
        <taxon>Pyramimonadophyceae</taxon>
        <taxon>Pyramimonadales</taxon>
        <taxon>Pyramimonadaceae</taxon>
        <taxon>Cymbomonas</taxon>
    </lineage>
</organism>
<dbReference type="Proteomes" id="UP001190700">
    <property type="component" value="Unassembled WGS sequence"/>
</dbReference>
<comment type="caution">
    <text evidence="1">The sequence shown here is derived from an EMBL/GenBank/DDBJ whole genome shotgun (WGS) entry which is preliminary data.</text>
</comment>
<gene>
    <name evidence="1" type="ORF">CYMTET_29682</name>
</gene>
<proteinExistence type="predicted"/>
<keyword evidence="2" id="KW-1185">Reference proteome</keyword>
<dbReference type="AlphaFoldDB" id="A0AAE0KUX2"/>